<reference evidence="4" key="2">
    <citation type="submission" date="2015-05" db="EMBL/GenBank/DDBJ databases">
        <title>Complete genome sequence of Corynebacterium uterequi DSM 45634, isolated from the uterus of a maiden mare.</title>
        <authorList>
            <person name="Ruckert C."/>
            <person name="Albersmeier A."/>
            <person name="Winkler A."/>
            <person name="Tauch A."/>
        </authorList>
    </citation>
    <scope>NUCLEOTIDE SEQUENCE [LARGE SCALE GENOMIC DNA]</scope>
    <source>
        <strain evidence="4">DSM 45634</strain>
    </source>
</reference>
<accession>A0A0G3HH28</accession>
<reference evidence="3 4" key="1">
    <citation type="journal article" date="2015" name="Genome Announc.">
        <title>Virulence Factor Genes Detected in the Complete Genome Sequence of Corynebacterium uterequi DSM 45634, Isolated from the Uterus of a Maiden Mare.</title>
        <authorList>
            <person name="Ruckert C."/>
            <person name="Kriete M."/>
            <person name="Jaenicke S."/>
            <person name="Winkler A."/>
            <person name="Tauch A."/>
        </authorList>
    </citation>
    <scope>NUCLEOTIDE SEQUENCE [LARGE SCALE GENOMIC DNA]</scope>
    <source>
        <strain evidence="3 4">DSM 45634</strain>
    </source>
</reference>
<feature type="region of interest" description="Disordered" evidence="1">
    <location>
        <begin position="1"/>
        <end position="30"/>
    </location>
</feature>
<dbReference type="Proteomes" id="UP000035548">
    <property type="component" value="Chromosome"/>
</dbReference>
<evidence type="ECO:0000313" key="3">
    <source>
        <dbReference type="EMBL" id="AKK12100.1"/>
    </source>
</evidence>
<protein>
    <recommendedName>
        <fullName evidence="2">DUF5926 domain-containing protein</fullName>
    </recommendedName>
</protein>
<dbReference type="AlphaFoldDB" id="A0A0G3HH28"/>
<feature type="domain" description="DUF5926" evidence="2">
    <location>
        <begin position="39"/>
        <end position="308"/>
    </location>
</feature>
<dbReference type="InterPro" id="IPR045970">
    <property type="entry name" value="DUF5926"/>
</dbReference>
<sequence>MAKKNRKNKDALPEGMSRRQAKLAARQAERAALEKDPRPYAGLACEADLVALQEFVPSASARLAVEGCEREVTIGTVLPGANAATIRAEAAGADALVALQVKKRSHNPGRDLAYALNWVRTAAPGATLESTVADGSQPAITDLIAADTTLDIAVHDTFDWWTPEGEVLPPQAQQAVQQANETIATTRKSPAAIPGSAWWTYPGGAKAYLRWVRVDGDENALLSALARVAARGDLHLGEDTKFAGVFRTHGVIVPVFDLHDTDKDVAEYSAALEQVNEAIEAELSNDAQLNADERKQLENIKSRQVTIR</sequence>
<dbReference type="OrthoDB" id="5512013at2"/>
<dbReference type="RefSeq" id="WP_047260369.1">
    <property type="nucleotide sequence ID" value="NZ_CP011546.1"/>
</dbReference>
<evidence type="ECO:0000259" key="2">
    <source>
        <dbReference type="Pfam" id="PF19348"/>
    </source>
</evidence>
<evidence type="ECO:0000313" key="4">
    <source>
        <dbReference type="Proteomes" id="UP000035548"/>
    </source>
</evidence>
<organism evidence="3 4">
    <name type="scientific">Corynebacterium uterequi</name>
    <dbReference type="NCBI Taxonomy" id="1072256"/>
    <lineage>
        <taxon>Bacteria</taxon>
        <taxon>Bacillati</taxon>
        <taxon>Actinomycetota</taxon>
        <taxon>Actinomycetes</taxon>
        <taxon>Mycobacteriales</taxon>
        <taxon>Corynebacteriaceae</taxon>
        <taxon>Corynebacterium</taxon>
    </lineage>
</organism>
<dbReference type="PATRIC" id="fig|1072256.5.peg.2102"/>
<proteinExistence type="predicted"/>
<dbReference type="Pfam" id="PF19348">
    <property type="entry name" value="DUF5926"/>
    <property type="match status" value="1"/>
</dbReference>
<name>A0A0G3HH28_9CORY</name>
<dbReference type="STRING" id="1072256.CUTER_10680"/>
<evidence type="ECO:0000256" key="1">
    <source>
        <dbReference type="SAM" id="MobiDB-lite"/>
    </source>
</evidence>
<gene>
    <name evidence="3" type="ORF">CUTER_10680</name>
</gene>
<keyword evidence="4" id="KW-1185">Reference proteome</keyword>
<dbReference type="KEGG" id="cut:CUTER_10680"/>
<dbReference type="EMBL" id="CP011546">
    <property type="protein sequence ID" value="AKK12100.1"/>
    <property type="molecule type" value="Genomic_DNA"/>
</dbReference>